<keyword evidence="10" id="KW-0472">Membrane</keyword>
<evidence type="ECO:0000259" key="12">
    <source>
        <dbReference type="PROSITE" id="PS50885"/>
    </source>
</evidence>
<dbReference type="GO" id="GO:0046983">
    <property type="term" value="F:protein dimerization activity"/>
    <property type="evidence" value="ECO:0007669"/>
    <property type="project" value="InterPro"/>
</dbReference>
<keyword evidence="4" id="KW-0597">Phosphoprotein</keyword>
<proteinExistence type="predicted"/>
<dbReference type="Proteomes" id="UP000053099">
    <property type="component" value="Unassembled WGS sequence"/>
</dbReference>
<gene>
    <name evidence="13" type="ORF">AN926_04610</name>
</gene>
<sequence>MRLSVQLFLTVLLAATATGGVLILGGSAFLYAEGERALWQEVRLGARDLAALVTDDVLLRDLLAVRQKLDLARERYPGFAYAYVLDSQGQVVAHTLAEGVPQALVSLGGEGVLRLGGQVVYQAEAPIYSGEAGWVRLGLYQAPLWAEVGRVVRTGFFGLLWAVGLGVGLGYFLLTRSLEPLYQMAEGAARLGRGEMVRFPEPGGELGLLGRALNRMGEEVRRRHRELILLNRILAESHALRVEELLERVLSLLVRELSFTCGEFWLEEQVVKQLGDRGACPLGEVRRFVEEAWRLGHPVGTDGILAVPVPPGGALVLYGQPKVEPIWLQGLLSALSGPLSTALENARLYELLEEKDRQRAELLRAWLRTQEEERKRIARELHDEVGQALTGLILGLEGFAGEKALALKELARHTLAEVRRLALDLRPSVLDHLGLEAALRRYVREFSERTGIEVDLSFHLRSSLSPELEIVIYRVVQEALTNVARHSGSPRAAVGVLEMDREVRVFVEDEGRGFDPRSVGLGHQGLLGMRERVELVGGRLILESALGEGTRIQVRLPLEVPG</sequence>
<dbReference type="InterPro" id="IPR005467">
    <property type="entry name" value="His_kinase_dom"/>
</dbReference>
<feature type="domain" description="Histidine kinase" evidence="11">
    <location>
        <begin position="380"/>
        <end position="560"/>
    </location>
</feature>
<dbReference type="Pfam" id="PF02518">
    <property type="entry name" value="HATPase_c"/>
    <property type="match status" value="1"/>
</dbReference>
<keyword evidence="7 13" id="KW-0418">Kinase</keyword>
<dbReference type="EMBL" id="LJJR01000009">
    <property type="protein sequence ID" value="KPD32250.1"/>
    <property type="molecule type" value="Genomic_DNA"/>
</dbReference>
<reference evidence="13 14" key="1">
    <citation type="submission" date="2015-09" db="EMBL/GenBank/DDBJ databases">
        <title>Draft genome sequence of Thermus scotoductus strain K1 isolated from a geothermal spring in Nagorno-Karabakh, Armenia.</title>
        <authorList>
            <person name="Saghatelyan A."/>
            <person name="Poghosyan L."/>
            <person name="Panosyan H."/>
            <person name="Birkeland N.-K."/>
        </authorList>
    </citation>
    <scope>NUCLEOTIDE SEQUENCE [LARGE SCALE GENOMIC DNA]</scope>
    <source>
        <strain evidence="13 14">K1</strain>
    </source>
</reference>
<evidence type="ECO:0000256" key="1">
    <source>
        <dbReference type="ARBA" id="ARBA00000085"/>
    </source>
</evidence>
<comment type="catalytic activity">
    <reaction evidence="1">
        <text>ATP + protein L-histidine = ADP + protein N-phospho-L-histidine.</text>
        <dbReference type="EC" id="2.7.13.3"/>
    </reaction>
</comment>
<keyword evidence="8" id="KW-0067">ATP-binding</keyword>
<evidence type="ECO:0000256" key="5">
    <source>
        <dbReference type="ARBA" id="ARBA00022679"/>
    </source>
</evidence>
<dbReference type="GO" id="GO:0016020">
    <property type="term" value="C:membrane"/>
    <property type="evidence" value="ECO:0007669"/>
    <property type="project" value="UniProtKB-SubCell"/>
</dbReference>
<dbReference type="Gene3D" id="1.20.5.1930">
    <property type="match status" value="1"/>
</dbReference>
<name>A0A0N1KR60_THESC</name>
<dbReference type="InterPro" id="IPR003660">
    <property type="entry name" value="HAMP_dom"/>
</dbReference>
<dbReference type="CDD" id="cd06225">
    <property type="entry name" value="HAMP"/>
    <property type="match status" value="1"/>
</dbReference>
<evidence type="ECO:0000256" key="8">
    <source>
        <dbReference type="ARBA" id="ARBA00022840"/>
    </source>
</evidence>
<accession>A0A0N1KR60</accession>
<evidence type="ECO:0000259" key="11">
    <source>
        <dbReference type="PROSITE" id="PS50109"/>
    </source>
</evidence>
<dbReference type="InterPro" id="IPR011712">
    <property type="entry name" value="Sig_transdc_His_kin_sub3_dim/P"/>
</dbReference>
<dbReference type="SMART" id="SM00387">
    <property type="entry name" value="HATPase_c"/>
    <property type="match status" value="1"/>
</dbReference>
<dbReference type="GO" id="GO:0000155">
    <property type="term" value="F:phosphorelay sensor kinase activity"/>
    <property type="evidence" value="ECO:0007669"/>
    <property type="project" value="InterPro"/>
</dbReference>
<keyword evidence="9" id="KW-0902">Two-component regulatory system</keyword>
<comment type="caution">
    <text evidence="13">The sequence shown here is derived from an EMBL/GenBank/DDBJ whole genome shotgun (WGS) entry which is preliminary data.</text>
</comment>
<dbReference type="SUPFAM" id="SSF55874">
    <property type="entry name" value="ATPase domain of HSP90 chaperone/DNA topoisomerase II/histidine kinase"/>
    <property type="match status" value="1"/>
</dbReference>
<feature type="transmembrane region" description="Helical" evidence="10">
    <location>
        <begin position="155"/>
        <end position="174"/>
    </location>
</feature>
<dbReference type="Pfam" id="PF07730">
    <property type="entry name" value="HisKA_3"/>
    <property type="match status" value="1"/>
</dbReference>
<dbReference type="InterPro" id="IPR036890">
    <property type="entry name" value="HATPase_C_sf"/>
</dbReference>
<evidence type="ECO:0000256" key="3">
    <source>
        <dbReference type="ARBA" id="ARBA00012438"/>
    </source>
</evidence>
<keyword evidence="5" id="KW-0808">Transferase</keyword>
<evidence type="ECO:0000313" key="14">
    <source>
        <dbReference type="Proteomes" id="UP000053099"/>
    </source>
</evidence>
<dbReference type="CDD" id="cd16917">
    <property type="entry name" value="HATPase_UhpB-NarQ-NarX-like"/>
    <property type="match status" value="1"/>
</dbReference>
<protein>
    <recommendedName>
        <fullName evidence="3">histidine kinase</fullName>
        <ecNumber evidence="3">2.7.13.3</ecNumber>
    </recommendedName>
</protein>
<dbReference type="Gene3D" id="3.30.565.10">
    <property type="entry name" value="Histidine kinase-like ATPase, C-terminal domain"/>
    <property type="match status" value="1"/>
</dbReference>
<evidence type="ECO:0000313" key="13">
    <source>
        <dbReference type="EMBL" id="KPD32250.1"/>
    </source>
</evidence>
<dbReference type="Gene3D" id="6.10.340.10">
    <property type="match status" value="1"/>
</dbReference>
<evidence type="ECO:0000256" key="6">
    <source>
        <dbReference type="ARBA" id="ARBA00022741"/>
    </source>
</evidence>
<dbReference type="EC" id="2.7.13.3" evidence="3"/>
<dbReference type="InterPro" id="IPR050482">
    <property type="entry name" value="Sensor_HK_TwoCompSys"/>
</dbReference>
<dbReference type="PROSITE" id="PS50109">
    <property type="entry name" value="HIS_KIN"/>
    <property type="match status" value="1"/>
</dbReference>
<dbReference type="AlphaFoldDB" id="A0A0N1KR60"/>
<keyword evidence="10" id="KW-0812">Transmembrane</keyword>
<keyword evidence="10" id="KW-1133">Transmembrane helix</keyword>
<feature type="domain" description="HAMP" evidence="12">
    <location>
        <begin position="175"/>
        <end position="225"/>
    </location>
</feature>
<evidence type="ECO:0000256" key="7">
    <source>
        <dbReference type="ARBA" id="ARBA00022777"/>
    </source>
</evidence>
<dbReference type="PATRIC" id="fig|37636.3.peg.2681"/>
<dbReference type="InterPro" id="IPR003594">
    <property type="entry name" value="HATPase_dom"/>
</dbReference>
<dbReference type="PROSITE" id="PS50885">
    <property type="entry name" value="HAMP"/>
    <property type="match status" value="1"/>
</dbReference>
<organism evidence="13 14">
    <name type="scientific">Thermus scotoductus</name>
    <dbReference type="NCBI Taxonomy" id="37636"/>
    <lineage>
        <taxon>Bacteria</taxon>
        <taxon>Thermotogati</taxon>
        <taxon>Deinococcota</taxon>
        <taxon>Deinococci</taxon>
        <taxon>Thermales</taxon>
        <taxon>Thermaceae</taxon>
        <taxon>Thermus</taxon>
    </lineage>
</organism>
<evidence type="ECO:0000256" key="4">
    <source>
        <dbReference type="ARBA" id="ARBA00022553"/>
    </source>
</evidence>
<evidence type="ECO:0000256" key="2">
    <source>
        <dbReference type="ARBA" id="ARBA00004370"/>
    </source>
</evidence>
<dbReference type="PANTHER" id="PTHR24421">
    <property type="entry name" value="NITRATE/NITRITE SENSOR PROTEIN NARX-RELATED"/>
    <property type="match status" value="1"/>
</dbReference>
<evidence type="ECO:0000256" key="9">
    <source>
        <dbReference type="ARBA" id="ARBA00023012"/>
    </source>
</evidence>
<dbReference type="PANTHER" id="PTHR24421:SF10">
    <property type="entry name" value="NITRATE_NITRITE SENSOR PROTEIN NARQ"/>
    <property type="match status" value="1"/>
</dbReference>
<comment type="subcellular location">
    <subcellularLocation>
        <location evidence="2">Membrane</location>
    </subcellularLocation>
</comment>
<evidence type="ECO:0000256" key="10">
    <source>
        <dbReference type="SAM" id="Phobius"/>
    </source>
</evidence>
<dbReference type="GO" id="GO:0005524">
    <property type="term" value="F:ATP binding"/>
    <property type="evidence" value="ECO:0007669"/>
    <property type="project" value="UniProtKB-KW"/>
</dbReference>
<keyword evidence="6" id="KW-0547">Nucleotide-binding</keyword>